<dbReference type="SUPFAM" id="SSF53850">
    <property type="entry name" value="Periplasmic binding protein-like II"/>
    <property type="match status" value="1"/>
</dbReference>
<proteinExistence type="inferred from homology"/>
<dbReference type="Gene3D" id="3.40.190.10">
    <property type="entry name" value="Periplasmic binding protein-like II"/>
    <property type="match status" value="2"/>
</dbReference>
<dbReference type="EMBL" id="CP115541">
    <property type="protein sequence ID" value="WNH54276.1"/>
    <property type="molecule type" value="Genomic_DNA"/>
</dbReference>
<keyword evidence="3" id="KW-0238">DNA-binding</keyword>
<keyword evidence="2" id="KW-0805">Transcription regulation</keyword>
<dbReference type="Gene3D" id="1.10.10.10">
    <property type="entry name" value="Winged helix-like DNA-binding domain superfamily/Winged helix DNA-binding domain"/>
    <property type="match status" value="1"/>
</dbReference>
<evidence type="ECO:0000313" key="7">
    <source>
        <dbReference type="Proteomes" id="UP001302072"/>
    </source>
</evidence>
<dbReference type="PRINTS" id="PR00039">
    <property type="entry name" value="HTHLYSR"/>
</dbReference>
<dbReference type="PANTHER" id="PTHR30346:SF0">
    <property type="entry name" value="HCA OPERON TRANSCRIPTIONAL ACTIVATOR HCAR"/>
    <property type="match status" value="1"/>
</dbReference>
<sequence>MIDIRALQCFLAVADTLHFGKAAERLHMTQPPLSRQIAGLEKALGVTLLERDSRHVRLTTAGTRFAQDARDVLVGLQQACRSAQQVAAGELGELRVGFMMHAAHSSVPPLARRFIAAHPQVQLRLREALPLALLQGVREGELDAGIGFAPAELHGLALQPLFEEPLCVALPAAHPLARRRQLQVAQLADEALITAPADVVPTLREAIDACFAREGLRPQIRLEVQLQQSIVSLVGEGLGVALVPASLRRLGVPGVVFVALKDAPRVQQVVFWRVGNLNPALPHLIACVG</sequence>
<evidence type="ECO:0000256" key="3">
    <source>
        <dbReference type="ARBA" id="ARBA00023125"/>
    </source>
</evidence>
<accession>A0ABY9YTS9</accession>
<evidence type="ECO:0000256" key="1">
    <source>
        <dbReference type="ARBA" id="ARBA00009437"/>
    </source>
</evidence>
<dbReference type="Proteomes" id="UP001302072">
    <property type="component" value="Chromosome"/>
</dbReference>
<dbReference type="SUPFAM" id="SSF46785">
    <property type="entry name" value="Winged helix' DNA-binding domain"/>
    <property type="match status" value="1"/>
</dbReference>
<keyword evidence="4" id="KW-0804">Transcription</keyword>
<dbReference type="PANTHER" id="PTHR30346">
    <property type="entry name" value="TRANSCRIPTIONAL DUAL REGULATOR HCAR-RELATED"/>
    <property type="match status" value="1"/>
</dbReference>
<dbReference type="RefSeq" id="WP_311193386.1">
    <property type="nucleotide sequence ID" value="NZ_CP115541.1"/>
</dbReference>
<reference evidence="6 7" key="1">
    <citation type="submission" date="2022-12" db="EMBL/GenBank/DDBJ databases">
        <title>Two new species, Stenotrophomonas aracearum and Stenotrophomonas oahuensis, isolated from Anthurium (Araceae family) in Hawaii.</title>
        <authorList>
            <person name="Chunag S.C."/>
            <person name="Dobhal S."/>
            <person name="Alvarez A."/>
            <person name="Arif M."/>
        </authorList>
    </citation>
    <scope>NUCLEOTIDE SEQUENCE [LARGE SCALE GENOMIC DNA]</scope>
    <source>
        <strain evidence="6 7">A5586</strain>
    </source>
</reference>
<dbReference type="Pfam" id="PF00126">
    <property type="entry name" value="HTH_1"/>
    <property type="match status" value="1"/>
</dbReference>
<dbReference type="InterPro" id="IPR000847">
    <property type="entry name" value="LysR_HTH_N"/>
</dbReference>
<feature type="domain" description="HTH lysR-type" evidence="5">
    <location>
        <begin position="2"/>
        <end position="59"/>
    </location>
</feature>
<dbReference type="InterPro" id="IPR036388">
    <property type="entry name" value="WH-like_DNA-bd_sf"/>
</dbReference>
<protein>
    <submittedName>
        <fullName evidence="6">LysR family transcriptional regulator</fullName>
    </submittedName>
</protein>
<organism evidence="6 7">
    <name type="scientific">Stenotrophomonas oahuensis</name>
    <dbReference type="NCBI Taxonomy" id="3003271"/>
    <lineage>
        <taxon>Bacteria</taxon>
        <taxon>Pseudomonadati</taxon>
        <taxon>Pseudomonadota</taxon>
        <taxon>Gammaproteobacteria</taxon>
        <taxon>Lysobacterales</taxon>
        <taxon>Lysobacteraceae</taxon>
        <taxon>Stenotrophomonas</taxon>
    </lineage>
</organism>
<gene>
    <name evidence="6" type="ORF">PDM29_08365</name>
</gene>
<name>A0ABY9YTS9_9GAMM</name>
<evidence type="ECO:0000313" key="6">
    <source>
        <dbReference type="EMBL" id="WNH54276.1"/>
    </source>
</evidence>
<keyword evidence="7" id="KW-1185">Reference proteome</keyword>
<dbReference type="Pfam" id="PF03466">
    <property type="entry name" value="LysR_substrate"/>
    <property type="match status" value="1"/>
</dbReference>
<evidence type="ECO:0000256" key="2">
    <source>
        <dbReference type="ARBA" id="ARBA00023015"/>
    </source>
</evidence>
<evidence type="ECO:0000259" key="5">
    <source>
        <dbReference type="PROSITE" id="PS50931"/>
    </source>
</evidence>
<evidence type="ECO:0000256" key="4">
    <source>
        <dbReference type="ARBA" id="ARBA00023163"/>
    </source>
</evidence>
<dbReference type="InterPro" id="IPR036390">
    <property type="entry name" value="WH_DNA-bd_sf"/>
</dbReference>
<dbReference type="InterPro" id="IPR005119">
    <property type="entry name" value="LysR_subst-bd"/>
</dbReference>
<dbReference type="CDD" id="cd08414">
    <property type="entry name" value="PBP2_LTTR_aromatics_like"/>
    <property type="match status" value="1"/>
</dbReference>
<comment type="similarity">
    <text evidence="1">Belongs to the LysR transcriptional regulatory family.</text>
</comment>
<dbReference type="PROSITE" id="PS50931">
    <property type="entry name" value="HTH_LYSR"/>
    <property type="match status" value="1"/>
</dbReference>